<dbReference type="InterPro" id="IPR001509">
    <property type="entry name" value="Epimerase_deHydtase"/>
</dbReference>
<dbReference type="AlphaFoldDB" id="A0A5R8P9J8"/>
<evidence type="ECO:0000313" key="4">
    <source>
        <dbReference type="EMBL" id="TLG03537.1"/>
    </source>
</evidence>
<evidence type="ECO:0000259" key="3">
    <source>
        <dbReference type="Pfam" id="PF08338"/>
    </source>
</evidence>
<evidence type="ECO:0000259" key="2">
    <source>
        <dbReference type="Pfam" id="PF01370"/>
    </source>
</evidence>
<dbReference type="RefSeq" id="WP_138457717.1">
    <property type="nucleotide sequence ID" value="NZ_VBUU01000025.1"/>
</dbReference>
<dbReference type="InterPro" id="IPR010099">
    <property type="entry name" value="SDR39U1"/>
</dbReference>
<dbReference type="SUPFAM" id="SSF51735">
    <property type="entry name" value="NAD(P)-binding Rossmann-fold domains"/>
    <property type="match status" value="1"/>
</dbReference>
<dbReference type="Pfam" id="PF01370">
    <property type="entry name" value="Epimerase"/>
    <property type="match status" value="1"/>
</dbReference>
<dbReference type="PANTHER" id="PTHR11092:SF0">
    <property type="entry name" value="EPIMERASE FAMILY PROTEIN SDR39U1"/>
    <property type="match status" value="1"/>
</dbReference>
<dbReference type="PANTHER" id="PTHR11092">
    <property type="entry name" value="SUGAR NUCLEOTIDE EPIMERASE RELATED"/>
    <property type="match status" value="1"/>
</dbReference>
<sequence>MSIECSAVVAVPRSEVFAWFARPGAFARLAPPWQPVTLVQEADSLADGRAVLALPGGLRWVAQHEAGAYDPPRRFADRLVRAGVASIPLATALSWYHVHEFAEVDPTHTRVIDRVDTRLPAAVLRPMFAYRYRQLTHDLAAHERAKAHGFTASTIAVTGSSGLIGSALTAFLSAGGHTVVRLVRREPRHPDERRWDPDRPAEDLLAGVDAVIHLAGASIAGRFTEEHKRSIRNSRIGPTRALAELSTASGVPTFVCASAIGYYGNDRGDDDLTEDSSRGDGFLADVVADWEDAAAAAATGTTRVVTVRTGIVLSPRGGTLRQLRPLFATGLGGRISDGRQWMSWIGIDDLLDIYHRALWDSELRGPVNAVAPHPVRNAEFTRTLGRVMRRPTPIPVPEFGPALLLGREGAHELAMASQHVTPQRLLRAGHPFRTPDLESALGHVLGRIR</sequence>
<name>A0A5R8P9J8_9NOCA</name>
<dbReference type="Proteomes" id="UP000308349">
    <property type="component" value="Unassembled WGS sequence"/>
</dbReference>
<dbReference type="CDD" id="cd05242">
    <property type="entry name" value="SDR_a8"/>
    <property type="match status" value="1"/>
</dbReference>
<dbReference type="Pfam" id="PF08338">
    <property type="entry name" value="DUF1731"/>
    <property type="match status" value="1"/>
</dbReference>
<dbReference type="SUPFAM" id="SSF55961">
    <property type="entry name" value="Bet v1-like"/>
    <property type="match status" value="1"/>
</dbReference>
<comment type="caution">
    <text evidence="4">The sequence shown here is derived from an EMBL/GenBank/DDBJ whole genome shotgun (WGS) entry which is preliminary data.</text>
</comment>
<dbReference type="Gene3D" id="3.30.530.20">
    <property type="match status" value="1"/>
</dbReference>
<protein>
    <submittedName>
        <fullName evidence="4">TIGR01777 family protein</fullName>
    </submittedName>
</protein>
<feature type="domain" description="DUF1731" evidence="3">
    <location>
        <begin position="396"/>
        <end position="444"/>
    </location>
</feature>
<dbReference type="InterPro" id="IPR023393">
    <property type="entry name" value="START-like_dom_sf"/>
</dbReference>
<comment type="similarity">
    <text evidence="1">Belongs to the NAD(P)-dependent epimerase/dehydratase family. SDR39U1 subfamily.</text>
</comment>
<evidence type="ECO:0000256" key="1">
    <source>
        <dbReference type="ARBA" id="ARBA00009353"/>
    </source>
</evidence>
<proteinExistence type="inferred from homology"/>
<evidence type="ECO:0000313" key="5">
    <source>
        <dbReference type="Proteomes" id="UP000308349"/>
    </source>
</evidence>
<dbReference type="NCBIfam" id="TIGR01777">
    <property type="entry name" value="yfcH"/>
    <property type="match status" value="1"/>
</dbReference>
<reference evidence="4 5" key="1">
    <citation type="submission" date="2019-05" db="EMBL/GenBank/DDBJ databases">
        <title>Genomes sequences of two Nocardia cyriacigeorgica environmental isolates, type strains Nocardia asteroides ATCC 19247 and Nocardia cyriacigeorgica DSM 44484.</title>
        <authorList>
            <person name="Vautrin F."/>
            <person name="Bergeron E."/>
            <person name="Dubost A."/>
            <person name="Abrouk D."/>
            <person name="Rodriguez Nava V."/>
            <person name="Pujic P."/>
        </authorList>
    </citation>
    <scope>NUCLEOTIDE SEQUENCE [LARGE SCALE GENOMIC DNA]</scope>
    <source>
        <strain evidence="4 5">EML 1456</strain>
    </source>
</reference>
<dbReference type="Gene3D" id="3.40.50.720">
    <property type="entry name" value="NAD(P)-binding Rossmann-like Domain"/>
    <property type="match status" value="1"/>
</dbReference>
<dbReference type="CDD" id="cd07820">
    <property type="entry name" value="SRPBCC_3"/>
    <property type="match status" value="1"/>
</dbReference>
<dbReference type="OrthoDB" id="9801773at2"/>
<accession>A0A5R8P9J8</accession>
<feature type="domain" description="NAD-dependent epimerase/dehydratase" evidence="2">
    <location>
        <begin position="155"/>
        <end position="359"/>
    </location>
</feature>
<gene>
    <name evidence="4" type="ORF">FEK35_21635</name>
</gene>
<dbReference type="EMBL" id="VBUU01000025">
    <property type="protein sequence ID" value="TLG03537.1"/>
    <property type="molecule type" value="Genomic_DNA"/>
</dbReference>
<dbReference type="InterPro" id="IPR036291">
    <property type="entry name" value="NAD(P)-bd_dom_sf"/>
</dbReference>
<dbReference type="InterPro" id="IPR013549">
    <property type="entry name" value="DUF1731"/>
</dbReference>
<organism evidence="4 5">
    <name type="scientific">Nocardia cyriacigeorgica</name>
    <dbReference type="NCBI Taxonomy" id="135487"/>
    <lineage>
        <taxon>Bacteria</taxon>
        <taxon>Bacillati</taxon>
        <taxon>Actinomycetota</taxon>
        <taxon>Actinomycetes</taxon>
        <taxon>Mycobacteriales</taxon>
        <taxon>Nocardiaceae</taxon>
        <taxon>Nocardia</taxon>
    </lineage>
</organism>